<protein>
    <submittedName>
        <fullName evidence="2">Uncharacterized protein</fullName>
    </submittedName>
</protein>
<gene>
    <name evidence="2" type="ORF">ED733_001428</name>
</gene>
<dbReference type="EMBL" id="SBHS01000059">
    <property type="protein sequence ID" value="TWU70865.1"/>
    <property type="molecule type" value="Genomic_DNA"/>
</dbReference>
<accession>A0A5C6FYN7</accession>
<evidence type="ECO:0000313" key="3">
    <source>
        <dbReference type="Proteomes" id="UP000317257"/>
    </source>
</evidence>
<organism evidence="2 3">
    <name type="scientific">Metarhizium rileyi (strain RCEF 4871)</name>
    <name type="common">Nomuraea rileyi</name>
    <dbReference type="NCBI Taxonomy" id="1649241"/>
    <lineage>
        <taxon>Eukaryota</taxon>
        <taxon>Fungi</taxon>
        <taxon>Dikarya</taxon>
        <taxon>Ascomycota</taxon>
        <taxon>Pezizomycotina</taxon>
        <taxon>Sordariomycetes</taxon>
        <taxon>Hypocreomycetidae</taxon>
        <taxon>Hypocreales</taxon>
        <taxon>Clavicipitaceae</taxon>
        <taxon>Metarhizium</taxon>
    </lineage>
</organism>
<reference evidence="3" key="1">
    <citation type="submission" date="2018-12" db="EMBL/GenBank/DDBJ databases">
        <title>The complete genome of Metarhizium rileyi, a key fungal pathogen of Lepidoptera.</title>
        <authorList>
            <person name="Binneck E."/>
            <person name="Lastra C.C.L."/>
            <person name="Sosa-Gomez D.R."/>
        </authorList>
    </citation>
    <scope>NUCLEOTIDE SEQUENCE [LARGE SCALE GENOMIC DNA]</scope>
    <source>
        <strain evidence="3">Cep018-CH2</strain>
    </source>
</reference>
<feature type="region of interest" description="Disordered" evidence="1">
    <location>
        <begin position="101"/>
        <end position="133"/>
    </location>
</feature>
<evidence type="ECO:0000313" key="2">
    <source>
        <dbReference type="EMBL" id="TWU70865.1"/>
    </source>
</evidence>
<comment type="caution">
    <text evidence="2">The sequence shown here is derived from an EMBL/GenBank/DDBJ whole genome shotgun (WGS) entry which is preliminary data.</text>
</comment>
<sequence>MKEEGRYDVFCRFFFPRPQLRLEWNLEELLLRRISRPAACSRPARRAAGRFQKEESGSSGTQNGGLSRTNLPAPNILAGLSLGSNRSEWLDFRSDDPSAAAAAAAAQGNDDVERLPSRGLTGPGCRTPLVVHT</sequence>
<proteinExistence type="predicted"/>
<dbReference type="AlphaFoldDB" id="A0A5C6FYN7"/>
<feature type="region of interest" description="Disordered" evidence="1">
    <location>
        <begin position="39"/>
        <end position="72"/>
    </location>
</feature>
<evidence type="ECO:0000256" key="1">
    <source>
        <dbReference type="SAM" id="MobiDB-lite"/>
    </source>
</evidence>
<feature type="compositionally biased region" description="Polar residues" evidence="1">
    <location>
        <begin position="57"/>
        <end position="72"/>
    </location>
</feature>
<name>A0A5C6FYN7_METRR</name>
<dbReference type="Proteomes" id="UP000317257">
    <property type="component" value="Unassembled WGS sequence"/>
</dbReference>